<gene>
    <name evidence="11" type="primary">rtcB</name>
    <name evidence="12" type="ORF">BE21_12780</name>
</gene>
<evidence type="ECO:0000256" key="6">
    <source>
        <dbReference type="ARBA" id="ARBA00023211"/>
    </source>
</evidence>
<feature type="binding site" evidence="10">
    <location>
        <position position="276"/>
    </location>
    <ligand>
        <name>Mn(2+)</name>
        <dbReference type="ChEBI" id="CHEBI:29035"/>
        <label>2</label>
    </ligand>
</feature>
<evidence type="ECO:0000256" key="7">
    <source>
        <dbReference type="ARBA" id="ARBA00047746"/>
    </source>
</evidence>
<keyword evidence="1 11" id="KW-0436">Ligase</keyword>
<comment type="caution">
    <text evidence="12">The sequence shown here is derived from an EMBL/GenBank/DDBJ whole genome shotgun (WGS) entry which is preliminary data.</text>
</comment>
<comment type="catalytic activity">
    <reaction evidence="7">
        <text>a 3'-end 3'-phospho-ribonucleotide-RNA + a 5'-end dephospho-ribonucleoside-RNA + GTP = a ribonucleotidyl-ribonucleotide-RNA + GMP + diphosphate</text>
        <dbReference type="Rhea" id="RHEA:68076"/>
        <dbReference type="Rhea" id="RHEA-COMP:10463"/>
        <dbReference type="Rhea" id="RHEA-COMP:13936"/>
        <dbReference type="Rhea" id="RHEA-COMP:17355"/>
        <dbReference type="ChEBI" id="CHEBI:33019"/>
        <dbReference type="ChEBI" id="CHEBI:37565"/>
        <dbReference type="ChEBI" id="CHEBI:58115"/>
        <dbReference type="ChEBI" id="CHEBI:83062"/>
        <dbReference type="ChEBI" id="CHEBI:138284"/>
        <dbReference type="ChEBI" id="CHEBI:173118"/>
        <dbReference type="EC" id="6.5.1.8"/>
    </reaction>
</comment>
<feature type="active site" description="GMP-histidine intermediate" evidence="8">
    <location>
        <position position="332"/>
    </location>
</feature>
<dbReference type="Proteomes" id="UP000075502">
    <property type="component" value="Unassembled WGS sequence"/>
</dbReference>
<evidence type="ECO:0000256" key="3">
    <source>
        <dbReference type="ARBA" id="ARBA00022741"/>
    </source>
</evidence>
<feature type="binding site" evidence="10">
    <location>
        <position position="176"/>
    </location>
    <ligand>
        <name>Mn(2+)</name>
        <dbReference type="ChEBI" id="CHEBI:29035"/>
        <label>1</label>
    </ligand>
</feature>
<proteinExistence type="inferred from homology"/>
<feature type="binding site" evidence="10">
    <location>
        <position position="207"/>
    </location>
    <ligand>
        <name>Mn(2+)</name>
        <dbReference type="ChEBI" id="CHEBI:29035"/>
        <label>2</label>
    </ligand>
</feature>
<evidence type="ECO:0000256" key="11">
    <source>
        <dbReference type="RuleBase" id="RU371113"/>
    </source>
</evidence>
<keyword evidence="3 9" id="KW-0547">Nucleotide-binding</keyword>
<feature type="binding site" evidence="9">
    <location>
        <position position="315"/>
    </location>
    <ligand>
        <name>GMP</name>
        <dbReference type="ChEBI" id="CHEBI:58115"/>
    </ligand>
</feature>
<name>A0A150U0K4_SORCE</name>
<dbReference type="PANTHER" id="PTHR11118:SF1">
    <property type="entry name" value="RNA-SPLICING LIGASE RTCB HOMOLOG"/>
    <property type="match status" value="1"/>
</dbReference>
<keyword evidence="6 10" id="KW-0464">Manganese</keyword>
<comment type="cofactor">
    <cofactor evidence="10 11">
        <name>Mn(2+)</name>
        <dbReference type="ChEBI" id="CHEBI:29035"/>
    </cofactor>
    <text evidence="10 11">Binds 2 manganese ions per subunit.</text>
</comment>
<evidence type="ECO:0000256" key="10">
    <source>
        <dbReference type="PIRSR" id="PIRSR601233-3"/>
    </source>
</evidence>
<evidence type="ECO:0000256" key="4">
    <source>
        <dbReference type="ARBA" id="ARBA00022800"/>
    </source>
</evidence>
<dbReference type="InterPro" id="IPR036025">
    <property type="entry name" value="RtcB-like_sf"/>
</dbReference>
<evidence type="ECO:0000256" key="1">
    <source>
        <dbReference type="ARBA" id="ARBA00022598"/>
    </source>
</evidence>
<evidence type="ECO:0000313" key="13">
    <source>
        <dbReference type="Proteomes" id="UP000075502"/>
    </source>
</evidence>
<accession>A0A150U0K4</accession>
<feature type="binding site" evidence="9">
    <location>
        <begin position="276"/>
        <end position="277"/>
    </location>
    <ligand>
        <name>GMP</name>
        <dbReference type="ChEBI" id="CHEBI:58115"/>
    </ligand>
</feature>
<dbReference type="Pfam" id="PF01139">
    <property type="entry name" value="RtcB"/>
    <property type="match status" value="2"/>
</dbReference>
<comment type="similarity">
    <text evidence="11">Belongs to the RtcB family.</text>
</comment>
<dbReference type="GO" id="GO:0170057">
    <property type="term" value="F:RNA ligase (GTP) activity"/>
    <property type="evidence" value="ECO:0007669"/>
    <property type="project" value="UniProtKB-EC"/>
</dbReference>
<protein>
    <recommendedName>
        <fullName evidence="11">tRNA-splicing ligase RtcB</fullName>
        <ecNumber evidence="11">6.5.1.-</ecNumber>
    </recommendedName>
</protein>
<sequence length="411" mass="42462">MKAPADSVVLPAHARLVARDDVWLEGNAVQQLARVAALPGCVRAVGMPDLHAGRGIPIGAAFAFADRVVPQLIGGDAGCGVRLVATSIGRVSADVLERRARQAMEDDPLAGCDPAAVFEQVWRRGARGLAEIDGVPEALAQLAAAEPEDGLRPSGDASPYRAGYEGALGSVGGGNHFLEIARVGAPRDPAAAAALGLSAGDLVVLAHSGSRGLGGALGQRWGDAVLEGDAAEPYLGELAGACRFARANRLLLAYRMLRALGAARASKIAGGLDLTHNDVARETVGGAPAWVHRKGAAPARGSDFTVVLGSRGAPSWVMRASDAEAGLRSVAHGAGRKMGRSEAREKIAARYRRRELARTELGGRVVCDDPALLLEEHPDAYKPIAPVIESLVEAGLATAVAPLVPVITVKR</sequence>
<evidence type="ECO:0000313" key="12">
    <source>
        <dbReference type="EMBL" id="KYG10308.1"/>
    </source>
</evidence>
<feature type="binding site" evidence="9">
    <location>
        <position position="410"/>
    </location>
    <ligand>
        <name>GMP</name>
        <dbReference type="ChEBI" id="CHEBI:58115"/>
    </ligand>
</feature>
<dbReference type="Gene3D" id="3.90.1860.10">
    <property type="entry name" value="tRNA-splicing ligase RtcB"/>
    <property type="match status" value="1"/>
</dbReference>
<reference evidence="12 13" key="1">
    <citation type="submission" date="2014-02" db="EMBL/GenBank/DDBJ databases">
        <title>The small core and large imbalanced accessory genome model reveals a collaborative survival strategy of Sorangium cellulosum strains in nature.</title>
        <authorList>
            <person name="Han K."/>
            <person name="Peng R."/>
            <person name="Blom J."/>
            <person name="Li Y.-Z."/>
        </authorList>
    </citation>
    <scope>NUCLEOTIDE SEQUENCE [LARGE SCALE GENOMIC DNA]</scope>
    <source>
        <strain evidence="12 13">So0007-03</strain>
    </source>
</reference>
<dbReference type="GO" id="GO:0003972">
    <property type="term" value="F:RNA ligase (ATP) activity"/>
    <property type="evidence" value="ECO:0007669"/>
    <property type="project" value="TreeGrafter"/>
</dbReference>
<evidence type="ECO:0000256" key="5">
    <source>
        <dbReference type="ARBA" id="ARBA00023134"/>
    </source>
</evidence>
<feature type="binding site" evidence="9">
    <location>
        <begin position="175"/>
        <end position="179"/>
    </location>
    <ligand>
        <name>GMP</name>
        <dbReference type="ChEBI" id="CHEBI:58115"/>
    </ligand>
</feature>
<evidence type="ECO:0000256" key="9">
    <source>
        <dbReference type="PIRSR" id="PIRSR601233-2"/>
    </source>
</evidence>
<dbReference type="SUPFAM" id="SSF103365">
    <property type="entry name" value="Hypothetical protein PH1602"/>
    <property type="match status" value="1"/>
</dbReference>
<dbReference type="GO" id="GO:0042245">
    <property type="term" value="P:RNA repair"/>
    <property type="evidence" value="ECO:0007669"/>
    <property type="project" value="UniProtKB-KW"/>
</dbReference>
<dbReference type="EC" id="6.5.1.-" evidence="11"/>
<evidence type="ECO:0000256" key="8">
    <source>
        <dbReference type="PIRSR" id="PIRSR601233-1"/>
    </source>
</evidence>
<evidence type="ECO:0000256" key="2">
    <source>
        <dbReference type="ARBA" id="ARBA00022723"/>
    </source>
</evidence>
<feature type="binding site" evidence="9">
    <location>
        <begin position="332"/>
        <end position="335"/>
    </location>
    <ligand>
        <name>GMP</name>
        <dbReference type="ChEBI" id="CHEBI:58115"/>
    </ligand>
</feature>
<dbReference type="GO" id="GO:0046872">
    <property type="term" value="F:metal ion binding"/>
    <property type="evidence" value="ECO:0007669"/>
    <property type="project" value="UniProtKB-UniRule"/>
</dbReference>
<dbReference type="GO" id="GO:0005525">
    <property type="term" value="F:GTP binding"/>
    <property type="evidence" value="ECO:0007669"/>
    <property type="project" value="UniProtKB-KW"/>
</dbReference>
<keyword evidence="4" id="KW-0692">RNA repair</keyword>
<dbReference type="AlphaFoldDB" id="A0A150U0K4"/>
<dbReference type="EMBL" id="JEME01000383">
    <property type="protein sequence ID" value="KYG10308.1"/>
    <property type="molecule type" value="Genomic_DNA"/>
</dbReference>
<feature type="binding site" evidence="10">
    <location>
        <position position="76"/>
    </location>
    <ligand>
        <name>Mn(2+)</name>
        <dbReference type="ChEBI" id="CHEBI:29035"/>
        <label>1</label>
    </ligand>
</feature>
<dbReference type="PANTHER" id="PTHR11118">
    <property type="entry name" value="RNA-SPLICING LIGASE RTCB HOMOLOG"/>
    <property type="match status" value="1"/>
</dbReference>
<dbReference type="GO" id="GO:0006396">
    <property type="term" value="P:RNA processing"/>
    <property type="evidence" value="ECO:0007669"/>
    <property type="project" value="InterPro"/>
</dbReference>
<keyword evidence="5 9" id="KW-0342">GTP-binding</keyword>
<organism evidence="12 13">
    <name type="scientific">Sorangium cellulosum</name>
    <name type="common">Polyangium cellulosum</name>
    <dbReference type="NCBI Taxonomy" id="56"/>
    <lineage>
        <taxon>Bacteria</taxon>
        <taxon>Pseudomonadati</taxon>
        <taxon>Myxococcota</taxon>
        <taxon>Polyangia</taxon>
        <taxon>Polyangiales</taxon>
        <taxon>Polyangiaceae</taxon>
        <taxon>Sorangium</taxon>
    </lineage>
</organism>
<dbReference type="InterPro" id="IPR001233">
    <property type="entry name" value="RtcB"/>
</dbReference>
<keyword evidence="2 10" id="KW-0479">Metal-binding</keyword>
<comment type="subunit">
    <text evidence="11">Monomer.</text>
</comment>